<accession>A0AAJ5X1S7</accession>
<evidence type="ECO:0000313" key="1">
    <source>
        <dbReference type="EMBL" id="WEK46050.1"/>
    </source>
</evidence>
<dbReference type="InterPro" id="IPR031009">
    <property type="entry name" value="Tcm_partner"/>
</dbReference>
<sequence>MTAQAFGDQYTKQKLDTVEKYLRPYASALKNQSFKLLYIDACAGSGSSIPKSATKAEEENARQDLLGGFAAPVFDADQILTGSAVRALGIEPPFYRYLFNDLKRSNVHALSDIVRADFSHLEDRIEITQLDANKMLLDVCSAYDWNKTRAVVFLDPFGLQINYETLLALGRTKAVDLWYLVPVFAMYRQVSGDGHINPDGGPRVDAALGTTAWRDVAVVEQHSNDLFDLPQLKTERAVDIAWFEKIAKERIGEAFGGRVLDETLRLGKDSIHYFSLMFAWANPSPKANELAKRLARAVLK</sequence>
<dbReference type="AlphaFoldDB" id="A0AAJ5X1S7"/>
<gene>
    <name evidence="1" type="primary">tcmP</name>
    <name evidence="1" type="ORF">P0Y56_13620</name>
</gene>
<reference evidence="1" key="1">
    <citation type="submission" date="2023-03" db="EMBL/GenBank/DDBJ databases">
        <title>Andean soil-derived lignocellulolytic bacterial consortium as a source of novel taxa and putative plastic-active enzymes.</title>
        <authorList>
            <person name="Diaz-Garcia L."/>
            <person name="Chuvochina M."/>
            <person name="Feuerriegel G."/>
            <person name="Bunk B."/>
            <person name="Sproer C."/>
            <person name="Streit W.R."/>
            <person name="Rodriguez L.M."/>
            <person name="Overmann J."/>
            <person name="Jimenez D.J."/>
        </authorList>
    </citation>
    <scope>NUCLEOTIDE SEQUENCE</scope>
    <source>
        <strain evidence="1">MAG 26</strain>
    </source>
</reference>
<dbReference type="NCBIfam" id="TIGR04474">
    <property type="entry name" value="tcm_partner"/>
    <property type="match status" value="1"/>
</dbReference>
<proteinExistence type="predicted"/>
<dbReference type="Proteomes" id="UP001218362">
    <property type="component" value="Chromosome"/>
</dbReference>
<dbReference type="EMBL" id="CP119316">
    <property type="protein sequence ID" value="WEK46050.1"/>
    <property type="molecule type" value="Genomic_DNA"/>
</dbReference>
<name>A0AAJ5X1S7_9SPHN</name>
<organism evidence="1 2">
    <name type="scientific">Candidatus Andeanibacterium colombiense</name>
    <dbReference type="NCBI Taxonomy" id="3121345"/>
    <lineage>
        <taxon>Bacteria</taxon>
        <taxon>Pseudomonadati</taxon>
        <taxon>Pseudomonadota</taxon>
        <taxon>Alphaproteobacteria</taxon>
        <taxon>Sphingomonadales</taxon>
        <taxon>Sphingomonadaceae</taxon>
        <taxon>Candidatus Andeanibacterium</taxon>
    </lineage>
</organism>
<protein>
    <submittedName>
        <fullName evidence="1">Three-Cys-motif partner protein TcmP</fullName>
    </submittedName>
</protein>
<evidence type="ECO:0000313" key="2">
    <source>
        <dbReference type="Proteomes" id="UP001218362"/>
    </source>
</evidence>
<dbReference type="KEGG" id="acob:P0Y56_13620"/>